<dbReference type="EMBL" id="JACRVF010000007">
    <property type="protein sequence ID" value="MBC5994946.1"/>
    <property type="molecule type" value="Genomic_DNA"/>
</dbReference>
<dbReference type="GO" id="GO:0005524">
    <property type="term" value="F:ATP binding"/>
    <property type="evidence" value="ECO:0007669"/>
    <property type="project" value="UniProtKB-KW"/>
</dbReference>
<proteinExistence type="predicted"/>
<accession>A0A923SLJ5</accession>
<name>A0A923SLJ5_9BACT</name>
<keyword evidence="2" id="KW-0067">ATP-binding</keyword>
<evidence type="ECO:0000256" key="1">
    <source>
        <dbReference type="SAM" id="SignalP"/>
    </source>
</evidence>
<dbReference type="Proteomes" id="UP000603640">
    <property type="component" value="Unassembled WGS sequence"/>
</dbReference>
<keyword evidence="3" id="KW-1185">Reference proteome</keyword>
<evidence type="ECO:0000313" key="3">
    <source>
        <dbReference type="Proteomes" id="UP000603640"/>
    </source>
</evidence>
<reference evidence="2" key="1">
    <citation type="submission" date="2020-08" db="EMBL/GenBank/DDBJ databases">
        <title>Pontibacter sp. SD6 16S ribosomal RNA gene Genome sequencing and assembly.</title>
        <authorList>
            <person name="Kang M."/>
        </authorList>
    </citation>
    <scope>NUCLEOTIDE SEQUENCE</scope>
    <source>
        <strain evidence="2">SD6</strain>
    </source>
</reference>
<gene>
    <name evidence="2" type="ORF">H8S84_19025</name>
</gene>
<comment type="caution">
    <text evidence="2">The sequence shown here is derived from an EMBL/GenBank/DDBJ whole genome shotgun (WGS) entry which is preliminary data.</text>
</comment>
<feature type="chain" id="PRO_5037094573" evidence="1">
    <location>
        <begin position="22"/>
        <end position="235"/>
    </location>
</feature>
<keyword evidence="1" id="KW-0732">Signal</keyword>
<sequence>MEHLRWLVFAALVILSPITMAQVQDEEVLDTEDKVINTAHDRIIKFRPFDLGQVSFAYEKLRSSRVSNELGLGYIYTTYLKDSDEGAGFITGPEEKKVNGLSVRMSQRHYTSNKKLAPFGFYHGPVFGYRLLIFERNVFGLDQLPPSDPNYRFVGRLYQNSIDLSYQIGGQFQLGKHFTTEIGLALGGRIKYARSVGADELLTEHIIGHAVVAEKNSAIFLVPLPQLNFSVGYSF</sequence>
<protein>
    <submittedName>
        <fullName evidence="2">ABC transporter ATP-binding protein</fullName>
    </submittedName>
</protein>
<keyword evidence="2" id="KW-0547">Nucleotide-binding</keyword>
<feature type="signal peptide" evidence="1">
    <location>
        <begin position="1"/>
        <end position="21"/>
    </location>
</feature>
<evidence type="ECO:0000313" key="2">
    <source>
        <dbReference type="EMBL" id="MBC5994946.1"/>
    </source>
</evidence>
<organism evidence="2 3">
    <name type="scientific">Pontibacter cellulosilyticus</name>
    <dbReference type="NCBI Taxonomy" id="1720253"/>
    <lineage>
        <taxon>Bacteria</taxon>
        <taxon>Pseudomonadati</taxon>
        <taxon>Bacteroidota</taxon>
        <taxon>Cytophagia</taxon>
        <taxon>Cytophagales</taxon>
        <taxon>Hymenobacteraceae</taxon>
        <taxon>Pontibacter</taxon>
    </lineage>
</organism>
<dbReference type="AlphaFoldDB" id="A0A923SLJ5"/>